<keyword evidence="2" id="KW-0812">Transmembrane</keyword>
<evidence type="ECO:0000256" key="2">
    <source>
        <dbReference type="SAM" id="Phobius"/>
    </source>
</evidence>
<dbReference type="EMBL" id="KI913963">
    <property type="protein sequence ID" value="ETW00983.1"/>
    <property type="molecule type" value="Genomic_DNA"/>
</dbReference>
<reference evidence="3" key="1">
    <citation type="submission" date="2013-12" db="EMBL/GenBank/DDBJ databases">
        <title>The Genome Sequence of Aphanomyces invadans NJM9701.</title>
        <authorList>
            <consortium name="The Broad Institute Genomics Platform"/>
            <person name="Russ C."/>
            <person name="Tyler B."/>
            <person name="van West P."/>
            <person name="Dieguez-Uribeondo J."/>
            <person name="Young S.K."/>
            <person name="Zeng Q."/>
            <person name="Gargeya S."/>
            <person name="Fitzgerald M."/>
            <person name="Abouelleil A."/>
            <person name="Alvarado L."/>
            <person name="Chapman S.B."/>
            <person name="Gainer-Dewar J."/>
            <person name="Goldberg J."/>
            <person name="Griggs A."/>
            <person name="Gujja S."/>
            <person name="Hansen M."/>
            <person name="Howarth C."/>
            <person name="Imamovic A."/>
            <person name="Ireland A."/>
            <person name="Larimer J."/>
            <person name="McCowan C."/>
            <person name="Murphy C."/>
            <person name="Pearson M."/>
            <person name="Poon T.W."/>
            <person name="Priest M."/>
            <person name="Roberts A."/>
            <person name="Saif S."/>
            <person name="Shea T."/>
            <person name="Sykes S."/>
            <person name="Wortman J."/>
            <person name="Nusbaum C."/>
            <person name="Birren B."/>
        </authorList>
    </citation>
    <scope>NUCLEOTIDE SEQUENCE [LARGE SCALE GENOMIC DNA]</scope>
    <source>
        <strain evidence="3">NJM9701</strain>
    </source>
</reference>
<dbReference type="AlphaFoldDB" id="A0A024U5W6"/>
<accession>A0A024U5W6</accession>
<evidence type="ECO:0000313" key="3">
    <source>
        <dbReference type="EMBL" id="ETW00983.1"/>
    </source>
</evidence>
<protein>
    <submittedName>
        <fullName evidence="3">Uncharacterized protein</fullName>
    </submittedName>
</protein>
<sequence length="285" mass="30972">MSGNELQVRDDCDPDGWLISPAPACVDSLVACSSITPDVRATFTVWSNTTPWLHPLSEETAPASVDSSTTLGRRRVRHSIWICGAIVFMVGILGAAIFVVKVALNSTERKQSPSTTPAIVSTSQPILPLEPPSPSTTAAPVNQLGEPGALVFLNECTPESTVYFTRTLPNSPSEVSCRDLNSTKYAMVVPGKPWDDVIAGNFRLGKSIAATTFAVNREYGQVFYSISTNNGFNVPVEVTPMRAGASREGCPVLRCDGKDCEKLFHAQWDCMWFETLHITFCPKTR</sequence>
<organism evidence="3">
    <name type="scientific">Aphanomyces invadans</name>
    <dbReference type="NCBI Taxonomy" id="157072"/>
    <lineage>
        <taxon>Eukaryota</taxon>
        <taxon>Sar</taxon>
        <taxon>Stramenopiles</taxon>
        <taxon>Oomycota</taxon>
        <taxon>Saprolegniomycetes</taxon>
        <taxon>Saprolegniales</taxon>
        <taxon>Verrucalvaceae</taxon>
        <taxon>Aphanomyces</taxon>
    </lineage>
</organism>
<dbReference type="SUPFAM" id="SSF49870">
    <property type="entry name" value="Osmotin, thaumatin-like protein"/>
    <property type="match status" value="1"/>
</dbReference>
<gene>
    <name evidence="3" type="ORF">H310_06626</name>
</gene>
<feature type="region of interest" description="Disordered" evidence="1">
    <location>
        <begin position="111"/>
        <end position="141"/>
    </location>
</feature>
<evidence type="ECO:0000256" key="1">
    <source>
        <dbReference type="SAM" id="MobiDB-lite"/>
    </source>
</evidence>
<feature type="compositionally biased region" description="Polar residues" evidence="1">
    <location>
        <begin position="112"/>
        <end position="125"/>
    </location>
</feature>
<keyword evidence="2" id="KW-0472">Membrane</keyword>
<dbReference type="RefSeq" id="XP_008869981.1">
    <property type="nucleotide sequence ID" value="XM_008871759.1"/>
</dbReference>
<dbReference type="VEuPathDB" id="FungiDB:H310_06626"/>
<keyword evidence="2" id="KW-1133">Transmembrane helix</keyword>
<dbReference type="InterPro" id="IPR037176">
    <property type="entry name" value="Osmotin/thaumatin-like_sf"/>
</dbReference>
<feature type="transmembrane region" description="Helical" evidence="2">
    <location>
        <begin position="80"/>
        <end position="104"/>
    </location>
</feature>
<dbReference type="OrthoDB" id="72884at2759"/>
<dbReference type="GeneID" id="20083676"/>
<name>A0A024U5W6_9STRA</name>
<dbReference type="Gene3D" id="2.60.110.10">
    <property type="entry name" value="Thaumatin"/>
    <property type="match status" value="1"/>
</dbReference>
<proteinExistence type="predicted"/>